<dbReference type="EMBL" id="QYBC01000002">
    <property type="protein sequence ID" value="RYB07260.1"/>
    <property type="molecule type" value="Genomic_DNA"/>
</dbReference>
<accession>A0A4Q2RJ04</accession>
<protein>
    <submittedName>
        <fullName evidence="1">Uncharacterized protein</fullName>
    </submittedName>
</protein>
<reference evidence="1 2" key="2">
    <citation type="submission" date="2019-02" db="EMBL/GenBank/DDBJ databases">
        <title>'Lichenibacterium ramalinii' gen. nov. sp. nov., 'Lichenibacterium minor' gen. nov. sp. nov.</title>
        <authorList>
            <person name="Pankratov T."/>
        </authorList>
    </citation>
    <scope>NUCLEOTIDE SEQUENCE [LARGE SCALE GENOMIC DNA]</scope>
    <source>
        <strain evidence="1 2">RmlP001</strain>
    </source>
</reference>
<proteinExistence type="predicted"/>
<reference evidence="1 2" key="1">
    <citation type="submission" date="2018-09" db="EMBL/GenBank/DDBJ databases">
        <authorList>
            <person name="Grouzdev D.S."/>
            <person name="Krutkina M.S."/>
        </authorList>
    </citation>
    <scope>NUCLEOTIDE SEQUENCE [LARGE SCALE GENOMIC DNA]</scope>
    <source>
        <strain evidence="1 2">RmlP001</strain>
    </source>
</reference>
<dbReference type="AlphaFoldDB" id="A0A4Q2RJ04"/>
<gene>
    <name evidence="1" type="ORF">D3272_04160</name>
</gene>
<keyword evidence="2" id="KW-1185">Reference proteome</keyword>
<organism evidence="1 2">
    <name type="scientific">Lichenibacterium ramalinae</name>
    <dbReference type="NCBI Taxonomy" id="2316527"/>
    <lineage>
        <taxon>Bacteria</taxon>
        <taxon>Pseudomonadati</taxon>
        <taxon>Pseudomonadota</taxon>
        <taxon>Alphaproteobacteria</taxon>
        <taxon>Hyphomicrobiales</taxon>
        <taxon>Lichenihabitantaceae</taxon>
        <taxon>Lichenibacterium</taxon>
    </lineage>
</organism>
<comment type="caution">
    <text evidence="1">The sequence shown here is derived from an EMBL/GenBank/DDBJ whole genome shotgun (WGS) entry which is preliminary data.</text>
</comment>
<sequence length="123" mass="13049">MALAAAPVAVQPANATPALSANDRRLVDLADAYEALDRRCNEHTAAHRYDHTSETDDEFDVLTTGFGPLEEECAVTPADSLVGVIAKARLCLSPTARGCADNEHAFSIADDLCRLQAMGGLHV</sequence>
<dbReference type="Proteomes" id="UP000289411">
    <property type="component" value="Unassembled WGS sequence"/>
</dbReference>
<name>A0A4Q2RJ04_9HYPH</name>
<evidence type="ECO:0000313" key="1">
    <source>
        <dbReference type="EMBL" id="RYB07260.1"/>
    </source>
</evidence>
<evidence type="ECO:0000313" key="2">
    <source>
        <dbReference type="Proteomes" id="UP000289411"/>
    </source>
</evidence>